<dbReference type="InterPro" id="IPR012341">
    <property type="entry name" value="6hp_glycosidase-like_sf"/>
</dbReference>
<evidence type="ECO:0000313" key="5">
    <source>
        <dbReference type="Proteomes" id="UP000297225"/>
    </source>
</evidence>
<dbReference type="InterPro" id="IPR049053">
    <property type="entry name" value="AFCA-like_C"/>
</dbReference>
<keyword evidence="4" id="KW-0378">Hydrolase</keyword>
<dbReference type="Pfam" id="PF22124">
    <property type="entry name" value="Glyco_hydro_95_cat"/>
    <property type="match status" value="1"/>
</dbReference>
<feature type="domain" description="Alpha fucosidase A-like C-terminal" evidence="2">
    <location>
        <begin position="690"/>
        <end position="742"/>
    </location>
</feature>
<dbReference type="PANTHER" id="PTHR31084:SF0">
    <property type="entry name" value="ALPHA-L-FUCOSIDASE 2"/>
    <property type="match status" value="1"/>
</dbReference>
<evidence type="ECO:0000259" key="2">
    <source>
        <dbReference type="Pfam" id="PF21307"/>
    </source>
</evidence>
<protein>
    <submittedName>
        <fullName evidence="4">Glycoside hydrolase family 95 protein</fullName>
    </submittedName>
</protein>
<dbReference type="PANTHER" id="PTHR31084">
    <property type="entry name" value="ALPHA-L-FUCOSIDASE 2"/>
    <property type="match status" value="1"/>
</dbReference>
<feature type="domain" description="Glycosyl hydrolase family 95 catalytic" evidence="3">
    <location>
        <begin position="286"/>
        <end position="688"/>
    </location>
</feature>
<dbReference type="RefSeq" id="WP_134848896.1">
    <property type="nucleotide sequence ID" value="NZ_CP197400.1"/>
</dbReference>
<evidence type="ECO:0000313" key="4">
    <source>
        <dbReference type="EMBL" id="TFH96617.1"/>
    </source>
</evidence>
<gene>
    <name evidence="4" type="ORF">E4P47_02035</name>
</gene>
<dbReference type="OrthoDB" id="9802600at2"/>
<dbReference type="Pfam" id="PF21307">
    <property type="entry name" value="Glyco_hydro_95_C"/>
    <property type="match status" value="1"/>
</dbReference>
<dbReference type="STRING" id="1122973.GCA_000379925_01282"/>
<dbReference type="AlphaFoldDB" id="A0A4Y8WSP7"/>
<evidence type="ECO:0000259" key="3">
    <source>
        <dbReference type="Pfam" id="PF22124"/>
    </source>
</evidence>
<organism evidence="4 5">
    <name type="scientific">Porphyromonas levii</name>
    <dbReference type="NCBI Taxonomy" id="28114"/>
    <lineage>
        <taxon>Bacteria</taxon>
        <taxon>Pseudomonadati</taxon>
        <taxon>Bacteroidota</taxon>
        <taxon>Bacteroidia</taxon>
        <taxon>Bacteroidales</taxon>
        <taxon>Porphyromonadaceae</taxon>
        <taxon>Porphyromonas</taxon>
    </lineage>
</organism>
<name>A0A4Y8WSP7_9PORP</name>
<evidence type="ECO:0000259" key="1">
    <source>
        <dbReference type="Pfam" id="PF14498"/>
    </source>
</evidence>
<dbReference type="GO" id="GO:0005975">
    <property type="term" value="P:carbohydrate metabolic process"/>
    <property type="evidence" value="ECO:0007669"/>
    <property type="project" value="InterPro"/>
</dbReference>
<sequence length="778" mass="86975">MNLSIRKTFILVAVLLCTLPALAQKNKLWYDEPAEQWEETLPLGNGRLGMMPGGDIKGERLILNDISMWSGSPDSTQWRDGAATYLPEIRQELLKGNNKRAQELVYEHFISGGQGSALGNGNSAPYGSFQMLGWLELLYNMPNMEIKDYRRELDLSTAIATTTFKIGGVEMKREYIASHGEEDVLMIRLSSSQPRMISLSARIWRTGTNEVGIGGNRMVMNGQLPDGWGTDKGVKYSTDVRFYPIGGSMYHQNGRMVISGADEVLILIGNSTTLLPGSSKLAFKPWDQLLENHLKAYKEKFDRVSLDLGEDPVMPTDERLRKFQKEDDPSFAALYYNFGRYLMISGSRPGSLPLNLQGLWANSTQAPWNGDYHLNINLQMNYWATEVAGLHEYVDPLVQLALSLVDSGTKTAKTYYGAEGWVAHMMTNPWGFTAPGEQASWGATNTGGAWLMQHVWDHYAFTQDTAFLQSCYPMLEGSAKFFLSSLIEEPKHGWLVTAPSSSPENGFRMKGDNTPLYICMGPTMDNQLVRELLTNLLSAAKVLDIENEWTSIARAVLPRLAPHQVSPKGYLQEWLEDYEEIEPQHRHVSHLYGLYPGNQISTHTTPELAEAAKATLNRRGDAGTGWSRAWKINFWARLKDGERSLKLLKSLLEPAIKGGGTYDNLFCAHPPFQIDGNFGGTAAIAEMLIQSQDGYVELLPALPKAWKNGSFRGLKVRGGACVDLTWKEGMPAQVTLYTPLEETTIQLMDPSNKSIESFTLHKGKPITFDFFYYMPVSH</sequence>
<dbReference type="InterPro" id="IPR054363">
    <property type="entry name" value="GH95_cat"/>
</dbReference>
<keyword evidence="5" id="KW-1185">Reference proteome</keyword>
<comment type="caution">
    <text evidence="4">The sequence shown here is derived from an EMBL/GenBank/DDBJ whole genome shotgun (WGS) entry which is preliminary data.</text>
</comment>
<dbReference type="SUPFAM" id="SSF48208">
    <property type="entry name" value="Six-hairpin glycosidases"/>
    <property type="match status" value="1"/>
</dbReference>
<feature type="domain" description="Glycosyl hydrolase family 95 N-terminal" evidence="1">
    <location>
        <begin position="28"/>
        <end position="272"/>
    </location>
</feature>
<dbReference type="InterPro" id="IPR027414">
    <property type="entry name" value="GH95_N_dom"/>
</dbReference>
<dbReference type="EMBL" id="SPNC01000016">
    <property type="protein sequence ID" value="TFH96617.1"/>
    <property type="molecule type" value="Genomic_DNA"/>
</dbReference>
<dbReference type="InterPro" id="IPR016518">
    <property type="entry name" value="Alpha-L-fucosidase"/>
</dbReference>
<dbReference type="Pfam" id="PF14498">
    <property type="entry name" value="Glyco_hyd_65N_2"/>
    <property type="match status" value="1"/>
</dbReference>
<dbReference type="Gene3D" id="1.50.10.10">
    <property type="match status" value="1"/>
</dbReference>
<accession>A0A4Y8WSP7</accession>
<reference evidence="4 5" key="1">
    <citation type="submission" date="2019-03" db="EMBL/GenBank/DDBJ databases">
        <title>Porphyromonas levii Isolated from the Uterus of Dairy Cows.</title>
        <authorList>
            <person name="Francis A.M."/>
        </authorList>
    </citation>
    <scope>NUCLEOTIDE SEQUENCE [LARGE SCALE GENOMIC DNA]</scope>
    <source>
        <strain evidence="4 5">AF5678</strain>
    </source>
</reference>
<proteinExistence type="predicted"/>
<dbReference type="GO" id="GO:0004560">
    <property type="term" value="F:alpha-L-fucosidase activity"/>
    <property type="evidence" value="ECO:0007669"/>
    <property type="project" value="InterPro"/>
</dbReference>
<dbReference type="InterPro" id="IPR008928">
    <property type="entry name" value="6-hairpin_glycosidase_sf"/>
</dbReference>
<dbReference type="PIRSF" id="PIRSF007663">
    <property type="entry name" value="UCP007663"/>
    <property type="match status" value="1"/>
</dbReference>
<dbReference type="Proteomes" id="UP000297225">
    <property type="component" value="Unassembled WGS sequence"/>
</dbReference>